<dbReference type="EMBL" id="NIXT01003078">
    <property type="protein sequence ID" value="OXE29606.1"/>
    <property type="molecule type" value="Genomic_DNA"/>
</dbReference>
<dbReference type="AlphaFoldDB" id="A0A226ZL11"/>
<dbReference type="OrthoDB" id="5896059at2"/>
<accession>A0A226ZL11</accession>
<dbReference type="Proteomes" id="UP000214596">
    <property type="component" value="Unassembled WGS sequence"/>
</dbReference>
<organism evidence="1 2">
    <name type="scientific">Vibrio parahaemolyticus</name>
    <dbReference type="NCBI Taxonomy" id="670"/>
    <lineage>
        <taxon>Bacteria</taxon>
        <taxon>Pseudomonadati</taxon>
        <taxon>Pseudomonadota</taxon>
        <taxon>Gammaproteobacteria</taxon>
        <taxon>Vibrionales</taxon>
        <taxon>Vibrionaceae</taxon>
        <taxon>Vibrio</taxon>
    </lineage>
</organism>
<sequence>MNESVDAATAVIIGETKRFIIFSLFIESAEIKAAVYDAFVAVIKDSRHCHFGLLANSVADVGV</sequence>
<gene>
    <name evidence="1" type="ORF">CA163_27755</name>
</gene>
<protein>
    <submittedName>
        <fullName evidence="1">Uncharacterized protein</fullName>
    </submittedName>
</protein>
<evidence type="ECO:0000313" key="2">
    <source>
        <dbReference type="Proteomes" id="UP000214596"/>
    </source>
</evidence>
<reference evidence="1 2" key="1">
    <citation type="journal article" date="2017" name="Appl. Environ. Microbiol.">
        <title>Parallel evolution of two clades of a major Atlantic endemic Vibrio parahaemolyticus pathogen lineage by independent acquisition of related pathogenicity islands.</title>
        <authorList>
            <person name="Xu F."/>
            <person name="Gonzalez-Escalona N."/>
            <person name="Drees K.P."/>
            <person name="Sebra R.P."/>
            <person name="Cooper V.S."/>
            <person name="Jones S.H."/>
            <person name="Whistler C.A."/>
        </authorList>
    </citation>
    <scope>NUCLEOTIDE SEQUENCE [LARGE SCALE GENOMIC DNA]</scope>
    <source>
        <strain evidence="1 2">MAVP-3</strain>
    </source>
</reference>
<evidence type="ECO:0000313" key="1">
    <source>
        <dbReference type="EMBL" id="OXE29606.1"/>
    </source>
</evidence>
<proteinExistence type="predicted"/>
<name>A0A226ZL11_VIBPH</name>
<comment type="caution">
    <text evidence="1">The sequence shown here is derived from an EMBL/GenBank/DDBJ whole genome shotgun (WGS) entry which is preliminary data.</text>
</comment>